<evidence type="ECO:0000313" key="1">
    <source>
        <dbReference type="EMBL" id="PPQ71428.1"/>
    </source>
</evidence>
<accession>A0A409VYT6</accession>
<dbReference type="InParanoid" id="A0A409VYT6"/>
<comment type="caution">
    <text evidence="1">The sequence shown here is derived from an EMBL/GenBank/DDBJ whole genome shotgun (WGS) entry which is preliminary data.</text>
</comment>
<organism evidence="1 2">
    <name type="scientific">Gymnopilus dilepis</name>
    <dbReference type="NCBI Taxonomy" id="231916"/>
    <lineage>
        <taxon>Eukaryota</taxon>
        <taxon>Fungi</taxon>
        <taxon>Dikarya</taxon>
        <taxon>Basidiomycota</taxon>
        <taxon>Agaricomycotina</taxon>
        <taxon>Agaricomycetes</taxon>
        <taxon>Agaricomycetidae</taxon>
        <taxon>Agaricales</taxon>
        <taxon>Agaricineae</taxon>
        <taxon>Hymenogastraceae</taxon>
        <taxon>Gymnopilus</taxon>
    </lineage>
</organism>
<protein>
    <submittedName>
        <fullName evidence="1">Uncharacterized protein</fullName>
    </submittedName>
</protein>
<dbReference type="Proteomes" id="UP000284706">
    <property type="component" value="Unassembled WGS sequence"/>
</dbReference>
<proteinExistence type="predicted"/>
<dbReference type="EMBL" id="NHYE01005503">
    <property type="protein sequence ID" value="PPQ71428.1"/>
    <property type="molecule type" value="Genomic_DNA"/>
</dbReference>
<dbReference type="PANTHER" id="PTHR38926:SF5">
    <property type="entry name" value="F-BOX AND LEUCINE-RICH REPEAT PROTEIN 6"/>
    <property type="match status" value="1"/>
</dbReference>
<keyword evidence="2" id="KW-1185">Reference proteome</keyword>
<gene>
    <name evidence="1" type="ORF">CVT26_011128</name>
</gene>
<sequence length="1075" mass="122795">MWRSHDSNQAARFYHPCRGPGKTPCDACRRMFTLDPQRHRLPSLADNKAFREAIRETKSWMNRCHDPVVLKLPPEIAAQILDYCGPSGKLYDNRDWRLTVGAVCRGWRYILWSSPKSWNTGFRIRLNSALPSQLNLVNEWLERTGTHLPLQIRVFARVVEGKSNSFVYAQPIIQTLNRFSHRWQSLELDDIPKMFYSLFATNPSRELILDKLAFSASTEDQTSGRFTIQNHLPHPTSITLRDITLQCVSIAWDSITTASVDYPDLGEALSLLGLATNMQRFSVNCSDSYGAYLHLTTPRGLTGRVTHPNLQELCLNPGSDDSVISEFFQRLDLPSLQGLIVYGSYPSENCDIPFRAVGSSLRHSARTLKHFTIAYCNYLTSDLIAFLSTDQLMSLESLEIYLPFDEVCDGEEDDSGDEDYDPGFPDDLFKRLGETSISGVGGTRPFLPNLRNFTFGSMMIYDSQKHPNRRFPWHLIPSLFTLPTISNRRPLNKVTLAFFDFEDDRRRFLHENVFLDAQTCKYLVRFQQNLEAHAMQLHVTQFSQPRDLLKDYHRFAPSVGSRTQIDSNSMARLSTSTNQDRNRNSILLRLPREVISIIFQSCGMTDTDGRDCRLVTASICQALREIAFSTPRMWNTISVRLSSDYAWQPLLVKQWLDRSGALPLSVEVYHFPRQRSCDEAKWRELAAAKSYAHESQVGQTAKTINAFSHRWQSLAFTDIPTVYYDLFQGDPTGAPSLRDLVLHARVFDSEDGKFMLVAEPPAPTAVSLDVFDWTSRVIISWKNVTSVRLGISCFAEALGLLERLPTLQVLYIENSSPWTDFDSSEFAVVKHNALQELVLDGSHMDWEVEDLLNCLELPALQCLRIEGLDDEFETPFSELVNFVDRSACRLKRFSMTSTSYDNADLISFLDRIPSLEALELSPPFEYDGIEDDWTMFPDALLKRLAETSVTSPGFGESSGNPGFLPRLQSLTFNAHQTYRQIPYPGRHFPWDIFLAMFRRPLDEEGVQRRPLNKVELIFDARRQMIFDDVFGTEDTVVSLLQLSMTGVELYIHPEDEHTQVDMLRFAQEERGIALP</sequence>
<name>A0A409VYT6_9AGAR</name>
<dbReference type="Gene3D" id="3.80.10.10">
    <property type="entry name" value="Ribonuclease Inhibitor"/>
    <property type="match status" value="1"/>
</dbReference>
<dbReference type="PANTHER" id="PTHR38926">
    <property type="entry name" value="F-BOX DOMAIN CONTAINING PROTEIN, EXPRESSED"/>
    <property type="match status" value="1"/>
</dbReference>
<dbReference type="SUPFAM" id="SSF52047">
    <property type="entry name" value="RNI-like"/>
    <property type="match status" value="1"/>
</dbReference>
<dbReference type="InterPro" id="IPR032675">
    <property type="entry name" value="LRR_dom_sf"/>
</dbReference>
<reference evidence="1 2" key="1">
    <citation type="journal article" date="2018" name="Evol. Lett.">
        <title>Horizontal gene cluster transfer increased hallucinogenic mushroom diversity.</title>
        <authorList>
            <person name="Reynolds H.T."/>
            <person name="Vijayakumar V."/>
            <person name="Gluck-Thaler E."/>
            <person name="Korotkin H.B."/>
            <person name="Matheny P.B."/>
            <person name="Slot J.C."/>
        </authorList>
    </citation>
    <scope>NUCLEOTIDE SEQUENCE [LARGE SCALE GENOMIC DNA]</scope>
    <source>
        <strain evidence="1 2">SRW20</strain>
    </source>
</reference>
<dbReference type="AlphaFoldDB" id="A0A409VYT6"/>
<evidence type="ECO:0000313" key="2">
    <source>
        <dbReference type="Proteomes" id="UP000284706"/>
    </source>
</evidence>
<dbReference type="OrthoDB" id="2640428at2759"/>